<dbReference type="AlphaFoldDB" id="A0AA37F4X7"/>
<proteinExistence type="predicted"/>
<organism evidence="2 3">
    <name type="scientific">Planomonospora parontospora</name>
    <dbReference type="NCBI Taxonomy" id="58119"/>
    <lineage>
        <taxon>Bacteria</taxon>
        <taxon>Bacillati</taxon>
        <taxon>Actinomycetota</taxon>
        <taxon>Actinomycetes</taxon>
        <taxon>Streptosporangiales</taxon>
        <taxon>Streptosporangiaceae</taxon>
        <taxon>Planomonospora</taxon>
    </lineage>
</organism>
<evidence type="ECO:0000256" key="1">
    <source>
        <dbReference type="SAM" id="MobiDB-lite"/>
    </source>
</evidence>
<reference evidence="2" key="1">
    <citation type="journal article" date="2014" name="Int. J. Syst. Evol. Microbiol.">
        <title>Complete genome sequence of Corynebacterium casei LMG S-19264T (=DSM 44701T), isolated from a smear-ripened cheese.</title>
        <authorList>
            <consortium name="US DOE Joint Genome Institute (JGI-PGF)"/>
            <person name="Walter F."/>
            <person name="Albersmeier A."/>
            <person name="Kalinowski J."/>
            <person name="Ruckert C."/>
        </authorList>
    </citation>
    <scope>NUCLEOTIDE SEQUENCE</scope>
    <source>
        <strain evidence="2">JCM 3093</strain>
    </source>
</reference>
<feature type="region of interest" description="Disordered" evidence="1">
    <location>
        <begin position="31"/>
        <end position="60"/>
    </location>
</feature>
<name>A0AA37F4X7_9ACTN</name>
<dbReference type="EMBL" id="BMQD01000009">
    <property type="protein sequence ID" value="GGK70935.1"/>
    <property type="molecule type" value="Genomic_DNA"/>
</dbReference>
<dbReference type="Proteomes" id="UP000627984">
    <property type="component" value="Unassembled WGS sequence"/>
</dbReference>
<feature type="compositionally biased region" description="Polar residues" evidence="1">
    <location>
        <begin position="49"/>
        <end position="60"/>
    </location>
</feature>
<accession>A0AA37F4X7</accession>
<protein>
    <submittedName>
        <fullName evidence="2">Uncharacterized protein</fullName>
    </submittedName>
</protein>
<evidence type="ECO:0000313" key="2">
    <source>
        <dbReference type="EMBL" id="GGK70935.1"/>
    </source>
</evidence>
<evidence type="ECO:0000313" key="3">
    <source>
        <dbReference type="Proteomes" id="UP000627984"/>
    </source>
</evidence>
<reference evidence="2" key="2">
    <citation type="submission" date="2022-09" db="EMBL/GenBank/DDBJ databases">
        <authorList>
            <person name="Sun Q."/>
            <person name="Ohkuma M."/>
        </authorList>
    </citation>
    <scope>NUCLEOTIDE SEQUENCE</scope>
    <source>
        <strain evidence="2">JCM 3093</strain>
    </source>
</reference>
<gene>
    <name evidence="2" type="ORF">GCM10010126_33080</name>
</gene>
<sequence length="60" mass="6942">MPRRPARRRSPRSGSRYQELLEDGLLADGLQQMRQGEGRPWKQIKTEWGSKNSELTTGED</sequence>
<comment type="caution">
    <text evidence="2">The sequence shown here is derived from an EMBL/GenBank/DDBJ whole genome shotgun (WGS) entry which is preliminary data.</text>
</comment>